<feature type="domain" description="ParB-like N-terminal" evidence="1">
    <location>
        <begin position="7"/>
        <end position="92"/>
    </location>
</feature>
<accession>A0AA86XLV1</accession>
<keyword evidence="3" id="KW-1185">Reference proteome</keyword>
<dbReference type="InterPro" id="IPR036086">
    <property type="entry name" value="ParB/Sulfiredoxin_sf"/>
</dbReference>
<dbReference type="PANTHER" id="PTHR33375">
    <property type="entry name" value="CHROMOSOME-PARTITIONING PROTEIN PARB-RELATED"/>
    <property type="match status" value="1"/>
</dbReference>
<dbReference type="CDD" id="cd16402">
    <property type="entry name" value="ParB_N_like_MT"/>
    <property type="match status" value="1"/>
</dbReference>
<dbReference type="SMART" id="SM00470">
    <property type="entry name" value="ParB"/>
    <property type="match status" value="1"/>
</dbReference>
<gene>
    <name evidence="2" type="ORF">vir215_00036</name>
</gene>
<dbReference type="GeneID" id="98835781"/>
<evidence type="ECO:0000313" key="3">
    <source>
        <dbReference type="Proteomes" id="UP001302265"/>
    </source>
</evidence>
<dbReference type="SUPFAM" id="SSF110849">
    <property type="entry name" value="ParB/Sulfiredoxin"/>
    <property type="match status" value="1"/>
</dbReference>
<organism evidence="2 3">
    <name type="scientific">Caudoviricetes sp. vir215</name>
    <dbReference type="NCBI Taxonomy" id="3068354"/>
    <lineage>
        <taxon>Viruses</taxon>
        <taxon>Duplodnaviria</taxon>
        <taxon>Heunggongvirae</taxon>
        <taxon>Uroviricota</taxon>
        <taxon>Caudoviricetes</taxon>
    </lineage>
</organism>
<dbReference type="InterPro" id="IPR003115">
    <property type="entry name" value="ParB_N"/>
</dbReference>
<proteinExistence type="predicted"/>
<protein>
    <recommendedName>
        <fullName evidence="1">ParB-like N-terminal domain-containing protein</fullName>
    </recommendedName>
</protein>
<dbReference type="GO" id="GO:0045881">
    <property type="term" value="P:positive regulation of sporulation resulting in formation of a cellular spore"/>
    <property type="evidence" value="ECO:0007669"/>
    <property type="project" value="TreeGrafter"/>
</dbReference>
<dbReference type="Proteomes" id="UP001302265">
    <property type="component" value="Segment"/>
</dbReference>
<dbReference type="PANTHER" id="PTHR33375:SF1">
    <property type="entry name" value="CHROMOSOME-PARTITIONING PROTEIN PARB-RELATED"/>
    <property type="match status" value="1"/>
</dbReference>
<dbReference type="Pfam" id="PF02195">
    <property type="entry name" value="ParB_N"/>
    <property type="match status" value="1"/>
</dbReference>
<sequence>MKRTEIEWMPIGCIKPYEKNPRRNDGAVEALANSITEFGFKNPIIVDKDLVIIAGHTRLKAAELLGLKEVPVVVASDLSPDQAKAYRIADNSVADLSDWDYDLLTEEIDDIELDMSDFGFTFTDDDEIDFSDLESRMGEKSEAQLEFEDKFKVKHTTDDCFTPPAVYEAVKGWVFDHYKIPDSREIIRPFYPGGDYQAYDYPKGCLVLDNPPFSIMSEIVRFYRSKGIDFFLFGQGTTLMQTLDKANMVVTGSQIIYENGANISTGFITSLGDSKVTISASLYEAITKAQPSDTMEVSAYDWPHNVISGALLGKLPKFGTEMEIRKAYATKKVGINDVGIYGGGGLVSDMDAEKLKAEKLKAEKLKAEKERKPIILTESERKIIEGLARI</sequence>
<dbReference type="RefSeq" id="YP_011108891.1">
    <property type="nucleotide sequence ID" value="NC_092586.1"/>
</dbReference>
<evidence type="ECO:0000313" key="2">
    <source>
        <dbReference type="EMBL" id="DBA35338.1"/>
    </source>
</evidence>
<dbReference type="InterPro" id="IPR050336">
    <property type="entry name" value="Chromosome_partition/occlusion"/>
</dbReference>
<dbReference type="GO" id="GO:0007059">
    <property type="term" value="P:chromosome segregation"/>
    <property type="evidence" value="ECO:0007669"/>
    <property type="project" value="TreeGrafter"/>
</dbReference>
<reference evidence="2 3" key="1">
    <citation type="journal article" date="2023" name="Nat. Microbiol.">
        <title>A compendium of viruses from methanogenic archaea reveals their diversity and adaptations to the gut environment.</title>
        <authorList>
            <person name="Medvedeva S."/>
            <person name="Borrel G."/>
            <person name="Krupovic M."/>
            <person name="Gribaldo S."/>
        </authorList>
    </citation>
    <scope>NUCLEOTIDE SEQUENCE [LARGE SCALE GENOMIC DNA]</scope>
</reference>
<name>A0AA86XLV1_9CAUD</name>
<dbReference type="EMBL" id="BK063676">
    <property type="protein sequence ID" value="DBA35338.1"/>
    <property type="molecule type" value="Genomic_DNA"/>
</dbReference>
<evidence type="ECO:0000259" key="1">
    <source>
        <dbReference type="SMART" id="SM00470"/>
    </source>
</evidence>
<dbReference type="Gene3D" id="3.90.1530.10">
    <property type="entry name" value="Conserved hypothetical protein from pyrococcus furiosus pfu- 392566-001, ParB domain"/>
    <property type="match status" value="1"/>
</dbReference>